<dbReference type="GO" id="GO:0042744">
    <property type="term" value="P:hydrogen peroxide catabolic process"/>
    <property type="evidence" value="ECO:0007669"/>
    <property type="project" value="TreeGrafter"/>
</dbReference>
<dbReference type="FunFam" id="3.40.30.10:FF:000101">
    <property type="entry name" value="2-cys peroxiredoxin"/>
    <property type="match status" value="1"/>
</dbReference>
<keyword evidence="3" id="KW-0049">Antioxidant</keyword>
<dbReference type="PIRSF" id="PIRSF000239">
    <property type="entry name" value="AHPC"/>
    <property type="match status" value="1"/>
</dbReference>
<keyword evidence="2 9" id="KW-0575">Peroxidase</keyword>
<dbReference type="InterPro" id="IPR050217">
    <property type="entry name" value="Peroxiredoxin"/>
</dbReference>
<dbReference type="Pfam" id="PF00578">
    <property type="entry name" value="AhpC-TSA"/>
    <property type="match status" value="1"/>
</dbReference>
<dbReference type="PANTHER" id="PTHR10681:SF121">
    <property type="entry name" value="ALKYL HYDROPEROXIDE REDUCTASE C"/>
    <property type="match status" value="1"/>
</dbReference>
<feature type="domain" description="Thioredoxin" evidence="8">
    <location>
        <begin position="4"/>
        <end position="164"/>
    </location>
</feature>
<dbReference type="EMBL" id="JNVM01000100">
    <property type="protein sequence ID" value="KEQ21548.1"/>
    <property type="molecule type" value="Genomic_DNA"/>
</dbReference>
<proteinExistence type="inferred from homology"/>
<feature type="active site" description="Cysteine sulfenic acid (-SOH) intermediate; for peroxidase activity" evidence="7">
    <location>
        <position position="51"/>
    </location>
</feature>
<dbReference type="GO" id="GO:0045454">
    <property type="term" value="P:cell redox homeostasis"/>
    <property type="evidence" value="ECO:0007669"/>
    <property type="project" value="TreeGrafter"/>
</dbReference>
<reference evidence="9 10" key="1">
    <citation type="submission" date="2014-06" db="EMBL/GenBank/DDBJ databases">
        <title>Draft genome sequence of Paenibacillus sp. MSt1.</title>
        <authorList>
            <person name="Aw Y.K."/>
            <person name="Ong K.S."/>
            <person name="Gan H.M."/>
            <person name="Lee S.M."/>
        </authorList>
    </citation>
    <scope>NUCLEOTIDE SEQUENCE [LARGE SCALE GENOMIC DNA]</scope>
    <source>
        <strain evidence="9 10">MSt1</strain>
    </source>
</reference>
<evidence type="ECO:0000256" key="7">
    <source>
        <dbReference type="PIRSR" id="PIRSR000239-1"/>
    </source>
</evidence>
<evidence type="ECO:0000256" key="4">
    <source>
        <dbReference type="ARBA" id="ARBA00023002"/>
    </source>
</evidence>
<name>A0A081NSX5_9BACL</name>
<dbReference type="PROSITE" id="PS51352">
    <property type="entry name" value="THIOREDOXIN_2"/>
    <property type="match status" value="1"/>
</dbReference>
<evidence type="ECO:0000259" key="8">
    <source>
        <dbReference type="PROSITE" id="PS51352"/>
    </source>
</evidence>
<keyword evidence="5" id="KW-1015">Disulfide bond</keyword>
<comment type="similarity">
    <text evidence="1">Belongs to the peroxiredoxin family. AhpC/Prx1 subfamily.</text>
</comment>
<organism evidence="9 10">
    <name type="scientific">Paenibacillus tyrfis</name>
    <dbReference type="NCBI Taxonomy" id="1501230"/>
    <lineage>
        <taxon>Bacteria</taxon>
        <taxon>Bacillati</taxon>
        <taxon>Bacillota</taxon>
        <taxon>Bacilli</taxon>
        <taxon>Bacillales</taxon>
        <taxon>Paenibacillaceae</taxon>
        <taxon>Paenibacillus</taxon>
    </lineage>
</organism>
<keyword evidence="6" id="KW-0676">Redox-active center</keyword>
<protein>
    <submittedName>
        <fullName evidence="9">Thioredoxin peroxidase</fullName>
    </submittedName>
</protein>
<dbReference type="GO" id="GO:0005829">
    <property type="term" value="C:cytosol"/>
    <property type="evidence" value="ECO:0007669"/>
    <property type="project" value="TreeGrafter"/>
</dbReference>
<dbReference type="OrthoDB" id="9812811at2"/>
<dbReference type="InterPro" id="IPR036249">
    <property type="entry name" value="Thioredoxin-like_sf"/>
</dbReference>
<dbReference type="InterPro" id="IPR000866">
    <property type="entry name" value="AhpC/TSA"/>
</dbReference>
<evidence type="ECO:0000313" key="9">
    <source>
        <dbReference type="EMBL" id="KEQ21548.1"/>
    </source>
</evidence>
<evidence type="ECO:0000256" key="3">
    <source>
        <dbReference type="ARBA" id="ARBA00022862"/>
    </source>
</evidence>
<keyword evidence="10" id="KW-1185">Reference proteome</keyword>
<keyword evidence="4" id="KW-0560">Oxidoreductase</keyword>
<evidence type="ECO:0000313" key="10">
    <source>
        <dbReference type="Proteomes" id="UP000028123"/>
    </source>
</evidence>
<comment type="caution">
    <text evidence="9">The sequence shown here is derived from an EMBL/GenBank/DDBJ whole genome shotgun (WGS) entry which is preliminary data.</text>
</comment>
<dbReference type="InterPro" id="IPR013766">
    <property type="entry name" value="Thioredoxin_domain"/>
</dbReference>
<evidence type="ECO:0000256" key="5">
    <source>
        <dbReference type="ARBA" id="ARBA00023157"/>
    </source>
</evidence>
<dbReference type="GO" id="GO:0033554">
    <property type="term" value="P:cellular response to stress"/>
    <property type="evidence" value="ECO:0007669"/>
    <property type="project" value="TreeGrafter"/>
</dbReference>
<sequence length="182" mass="20043">MAERLVGKQAPDFTMDTVLGNGQEFGKVSLSDYKGKWLVLFFYPLDFTFVCPTEITAISEAASQFKASNAEILGVSIDSIHSHRAWINTPVDQNGLGQLNFPLAADITKQVSRDYGVLIEEEGIALRGLFIINPEGELQYQVVHHNNVGRSVEETLRVLEALQSGGLCPIGWKKGDKHLVAK</sequence>
<dbReference type="eggNOG" id="COG0450">
    <property type="taxonomic scope" value="Bacteria"/>
</dbReference>
<dbReference type="RefSeq" id="WP_036694252.1">
    <property type="nucleotide sequence ID" value="NZ_FYEP01000008.1"/>
</dbReference>
<dbReference type="InterPro" id="IPR024706">
    <property type="entry name" value="Peroxiredoxin_AhpC-typ"/>
</dbReference>
<evidence type="ECO:0000256" key="6">
    <source>
        <dbReference type="ARBA" id="ARBA00023284"/>
    </source>
</evidence>
<dbReference type="CDD" id="cd03015">
    <property type="entry name" value="PRX_Typ2cys"/>
    <property type="match status" value="1"/>
</dbReference>
<dbReference type="AlphaFoldDB" id="A0A081NSX5"/>
<evidence type="ECO:0000256" key="2">
    <source>
        <dbReference type="ARBA" id="ARBA00022559"/>
    </source>
</evidence>
<accession>A0A081NSX5</accession>
<dbReference type="GO" id="GO:0008379">
    <property type="term" value="F:thioredoxin peroxidase activity"/>
    <property type="evidence" value="ECO:0007669"/>
    <property type="project" value="TreeGrafter"/>
</dbReference>
<dbReference type="SUPFAM" id="SSF52833">
    <property type="entry name" value="Thioredoxin-like"/>
    <property type="match status" value="1"/>
</dbReference>
<evidence type="ECO:0000256" key="1">
    <source>
        <dbReference type="ARBA" id="ARBA00009796"/>
    </source>
</evidence>
<dbReference type="Proteomes" id="UP000028123">
    <property type="component" value="Unassembled WGS sequence"/>
</dbReference>
<gene>
    <name evidence="9" type="ORF">ET33_03690</name>
</gene>
<dbReference type="Gene3D" id="3.40.30.10">
    <property type="entry name" value="Glutaredoxin"/>
    <property type="match status" value="1"/>
</dbReference>
<dbReference type="GO" id="GO:0006979">
    <property type="term" value="P:response to oxidative stress"/>
    <property type="evidence" value="ECO:0007669"/>
    <property type="project" value="TreeGrafter"/>
</dbReference>
<dbReference type="PANTHER" id="PTHR10681">
    <property type="entry name" value="THIOREDOXIN PEROXIDASE"/>
    <property type="match status" value="1"/>
</dbReference>